<name>A0A3M2MCK1_9ACTN</name>
<organism evidence="2 3">
    <name type="scientific">Streptomyces triticirhizae</name>
    <dbReference type="NCBI Taxonomy" id="2483353"/>
    <lineage>
        <taxon>Bacteria</taxon>
        <taxon>Bacillati</taxon>
        <taxon>Actinomycetota</taxon>
        <taxon>Actinomycetes</taxon>
        <taxon>Kitasatosporales</taxon>
        <taxon>Streptomycetaceae</taxon>
        <taxon>Streptomyces</taxon>
    </lineage>
</organism>
<protein>
    <submittedName>
        <fullName evidence="2">Plasmid mobilization relaxosome protein MobC</fullName>
    </submittedName>
</protein>
<dbReference type="Pfam" id="PF05713">
    <property type="entry name" value="MobC"/>
    <property type="match status" value="1"/>
</dbReference>
<dbReference type="EMBL" id="RFFJ01000001">
    <property type="protein sequence ID" value="RMI46730.1"/>
    <property type="molecule type" value="Genomic_DNA"/>
</dbReference>
<dbReference type="Proteomes" id="UP000278673">
    <property type="component" value="Unassembled WGS sequence"/>
</dbReference>
<evidence type="ECO:0000259" key="1">
    <source>
        <dbReference type="Pfam" id="PF05713"/>
    </source>
</evidence>
<evidence type="ECO:0000313" key="2">
    <source>
        <dbReference type="EMBL" id="RMI46730.1"/>
    </source>
</evidence>
<feature type="domain" description="Bacterial mobilisation" evidence="1">
    <location>
        <begin position="49"/>
        <end position="94"/>
    </location>
</feature>
<reference evidence="2 3" key="1">
    <citation type="submission" date="2018-10" db="EMBL/GenBank/DDBJ databases">
        <title>Isolation, diversity and antifungal activity of actinobacteria from wheat.</title>
        <authorList>
            <person name="Han C."/>
        </authorList>
    </citation>
    <scope>NUCLEOTIDE SEQUENCE [LARGE SCALE GENOMIC DNA]</scope>
    <source>
        <strain evidence="2 3">NEAU-YY642</strain>
    </source>
</reference>
<dbReference type="InterPro" id="IPR008687">
    <property type="entry name" value="MobC"/>
</dbReference>
<comment type="caution">
    <text evidence="2">The sequence shown here is derived from an EMBL/GenBank/DDBJ whole genome shotgun (WGS) entry which is preliminary data.</text>
</comment>
<keyword evidence="3" id="KW-1185">Reference proteome</keyword>
<evidence type="ECO:0000313" key="3">
    <source>
        <dbReference type="Proteomes" id="UP000278673"/>
    </source>
</evidence>
<dbReference type="AlphaFoldDB" id="A0A3M2MCK1"/>
<gene>
    <name evidence="2" type="primary">mobC</name>
    <name evidence="2" type="ORF">EBN88_00405</name>
</gene>
<sequence length="99" mass="10529">MTTAARASGMTLAGFLAQAAVEASRDAESAEGRIVGDRELITEFFAVRRNLRQVGNNLNQIAKAINSGSEAPPQTDTVLVAVESAVRRIDAIVDMVLRS</sequence>
<accession>A0A3M2MCK1</accession>
<proteinExistence type="predicted"/>